<dbReference type="InterPro" id="IPR000792">
    <property type="entry name" value="Tscrpt_reg_LuxR_C"/>
</dbReference>
<keyword evidence="1" id="KW-0238">DNA-binding</keyword>
<dbReference type="EMBL" id="VCLA01000168">
    <property type="protein sequence ID" value="MQT03316.1"/>
    <property type="molecule type" value="Genomic_DNA"/>
</dbReference>
<protein>
    <submittedName>
        <fullName evidence="4">Helix-turn-helix transcriptional regulator</fullName>
    </submittedName>
</protein>
<dbReference type="SUPFAM" id="SSF46894">
    <property type="entry name" value="C-terminal effector domain of the bipartite response regulators"/>
    <property type="match status" value="1"/>
</dbReference>
<feature type="region of interest" description="Disordered" evidence="2">
    <location>
        <begin position="160"/>
        <end position="235"/>
    </location>
</feature>
<evidence type="ECO:0000313" key="5">
    <source>
        <dbReference type="Proteomes" id="UP000419138"/>
    </source>
</evidence>
<dbReference type="AlphaFoldDB" id="A0A646KQM7"/>
<dbReference type="PRINTS" id="PR00038">
    <property type="entry name" value="HTHLUXR"/>
</dbReference>
<feature type="compositionally biased region" description="Pro residues" evidence="2">
    <location>
        <begin position="222"/>
        <end position="232"/>
    </location>
</feature>
<gene>
    <name evidence="4" type="ORF">FF041_24935</name>
</gene>
<reference evidence="4 5" key="1">
    <citation type="submission" date="2019-05" db="EMBL/GenBank/DDBJ databases">
        <title>Comparative genomics and metabolomics analyses of clavulanic acid producing Streptomyces species provides insight into specialized metabolism and evolution of beta-lactam biosynthetic gene clusters.</title>
        <authorList>
            <person name="Moore M.A."/>
            <person name="Cruz-Morales P."/>
            <person name="Barona Gomez F."/>
            <person name="Kapil T."/>
        </authorList>
    </citation>
    <scope>NUCLEOTIDE SEQUENCE [LARGE SCALE GENOMIC DNA]</scope>
    <source>
        <strain evidence="4 5">NRRL 5741</strain>
    </source>
</reference>
<feature type="compositionally biased region" description="Basic and acidic residues" evidence="2">
    <location>
        <begin position="162"/>
        <end position="171"/>
    </location>
</feature>
<dbReference type="Pfam" id="PF00196">
    <property type="entry name" value="GerE"/>
    <property type="match status" value="1"/>
</dbReference>
<dbReference type="CDD" id="cd06170">
    <property type="entry name" value="LuxR_C_like"/>
    <property type="match status" value="1"/>
</dbReference>
<feature type="domain" description="HTH luxR-type" evidence="3">
    <location>
        <begin position="564"/>
        <end position="629"/>
    </location>
</feature>
<proteinExistence type="predicted"/>
<dbReference type="Gene3D" id="1.10.10.10">
    <property type="entry name" value="Winged helix-like DNA-binding domain superfamily/Winged helix DNA-binding domain"/>
    <property type="match status" value="1"/>
</dbReference>
<comment type="caution">
    <text evidence="4">The sequence shown here is derived from an EMBL/GenBank/DDBJ whole genome shotgun (WGS) entry which is preliminary data.</text>
</comment>
<keyword evidence="5" id="KW-1185">Reference proteome</keyword>
<evidence type="ECO:0000313" key="4">
    <source>
        <dbReference type="EMBL" id="MQT03316.1"/>
    </source>
</evidence>
<feature type="compositionally biased region" description="Low complexity" evidence="2">
    <location>
        <begin position="181"/>
        <end position="197"/>
    </location>
</feature>
<evidence type="ECO:0000256" key="2">
    <source>
        <dbReference type="SAM" id="MobiDB-lite"/>
    </source>
</evidence>
<dbReference type="Proteomes" id="UP000419138">
    <property type="component" value="Unassembled WGS sequence"/>
</dbReference>
<dbReference type="SMART" id="SM00421">
    <property type="entry name" value="HTH_LUXR"/>
    <property type="match status" value="1"/>
</dbReference>
<dbReference type="PROSITE" id="PS50043">
    <property type="entry name" value="HTH_LUXR_2"/>
    <property type="match status" value="1"/>
</dbReference>
<organism evidence="4 5">
    <name type="scientific">Streptomyces jumonjinensis</name>
    <dbReference type="NCBI Taxonomy" id="1945"/>
    <lineage>
        <taxon>Bacteria</taxon>
        <taxon>Bacillati</taxon>
        <taxon>Actinomycetota</taxon>
        <taxon>Actinomycetes</taxon>
        <taxon>Kitasatosporales</taxon>
        <taxon>Streptomycetaceae</taxon>
        <taxon>Streptomyces</taxon>
    </lineage>
</organism>
<dbReference type="OrthoDB" id="3178131at2"/>
<feature type="region of interest" description="Disordered" evidence="2">
    <location>
        <begin position="542"/>
        <end position="569"/>
    </location>
</feature>
<dbReference type="GO" id="GO:0003677">
    <property type="term" value="F:DNA binding"/>
    <property type="evidence" value="ECO:0007669"/>
    <property type="project" value="UniProtKB-KW"/>
</dbReference>
<evidence type="ECO:0000256" key="1">
    <source>
        <dbReference type="ARBA" id="ARBA00023125"/>
    </source>
</evidence>
<evidence type="ECO:0000259" key="3">
    <source>
        <dbReference type="PROSITE" id="PS50043"/>
    </source>
</evidence>
<dbReference type="GO" id="GO:0006355">
    <property type="term" value="P:regulation of DNA-templated transcription"/>
    <property type="evidence" value="ECO:0007669"/>
    <property type="project" value="InterPro"/>
</dbReference>
<dbReference type="InterPro" id="IPR039420">
    <property type="entry name" value="WalR-like"/>
</dbReference>
<sequence length="631" mass="66003">MRQSVGALEAAGALVSGRFRHPAALAAVRDDAPAAGLPRLHARAARLLHRAEAPARVVAERLADAGDADGPWARSVLREAARQLLAEDRADLAAEYLGLIADALRGDALRAEALLELADAEWRISPALTRRHLPELADALRTGRLGAGLGTRAARHLSWHGRPVETAERVRRPAGTDTGEAHAAARPAGVPGGRLALAPPPLSRRRPPPAGNGRDRAGRPGAPFPDGGPPEPGTEVLLKALTGTACEETAAHAEHILETLALDGRTLEPLCSALLALVCQERCDSAARWSARLLRQAAARPHTSGWQALFAAVSAEISLRRGALADAEAQARTAVDRITLEGWGGHAGAPLSTLITALTAMGRPAEAAELLRGPAPDAFLSSLFGPSYLYARGRHHAATGGFRAALGDFLACGARLTAWGVDAPGHLLWRAEAAGACLALGDLARARALVDEQLARNRLGMSRARGVTLRLLASVSDVRLRPAILDEAVGVLTHCGDRYELARALADLAAAQGAAGLRERARATARLAVSTARECRADPRLLRTVAPGDGGAGPALTAGPPKSGGEDGTVLSEAERRVASLAANGHTNREISTRLVITVSTVEQHLTRVYLKLGVTGRSQLTPSRLRAGRE</sequence>
<dbReference type="PANTHER" id="PTHR43214">
    <property type="entry name" value="TWO-COMPONENT RESPONSE REGULATOR"/>
    <property type="match status" value="1"/>
</dbReference>
<accession>A0A646KQM7</accession>
<name>A0A646KQM7_STRJU</name>
<dbReference type="InterPro" id="IPR016032">
    <property type="entry name" value="Sig_transdc_resp-reg_C-effctor"/>
</dbReference>
<dbReference type="InterPro" id="IPR036388">
    <property type="entry name" value="WH-like_DNA-bd_sf"/>
</dbReference>
<dbReference type="PROSITE" id="PS00622">
    <property type="entry name" value="HTH_LUXR_1"/>
    <property type="match status" value="1"/>
</dbReference>